<proteinExistence type="predicted"/>
<dbReference type="OrthoDB" id="5283654at2759"/>
<sequence length="299" mass="33027">MVHVVGLLGANGLVGGATAKLLLQSAAAGKIELVLLYRSSNPPKGVEGHSHVELREIDIEGPMTDIEKAVRGINVFISAVGFGALPHEPNLVEALSKSPDLVTYVPSVYATTRSKANEADPALGPFLKFVHAGWDRAIEKDIGITAVYTGVFDVYFFSYGFVGCVLGQNVVWANEKQMRNRVAITTIDHLAWYLNELATSDPQTIKNTEHSVVTFWPTGQEVADLYTHINGKPAEIKDFTEKDREDFRADVAKFGAAKVWYWDHWAANSWEYEVQGRHYDRSYSGPGIEEVARRFAKSG</sequence>
<reference evidence="3 4" key="1">
    <citation type="journal article" date="2012" name="PLoS Pathog.">
        <title>Diverse lifestyles and strategies of plant pathogenesis encoded in the genomes of eighteen Dothideomycetes fungi.</title>
        <authorList>
            <person name="Ohm R.A."/>
            <person name="Feau N."/>
            <person name="Henrissat B."/>
            <person name="Schoch C.L."/>
            <person name="Horwitz B.A."/>
            <person name="Barry K.W."/>
            <person name="Condon B.J."/>
            <person name="Copeland A.C."/>
            <person name="Dhillon B."/>
            <person name="Glaser F."/>
            <person name="Hesse C.N."/>
            <person name="Kosti I."/>
            <person name="LaButti K."/>
            <person name="Lindquist E.A."/>
            <person name="Lucas S."/>
            <person name="Salamov A.A."/>
            <person name="Bradshaw R.E."/>
            <person name="Ciuffetti L."/>
            <person name="Hamelin R.C."/>
            <person name="Kema G.H.J."/>
            <person name="Lawrence C."/>
            <person name="Scott J.A."/>
            <person name="Spatafora J.W."/>
            <person name="Turgeon B.G."/>
            <person name="de Wit P.J.G.M."/>
            <person name="Zhong S."/>
            <person name="Goodwin S.B."/>
            <person name="Grigoriev I.V."/>
        </authorList>
    </citation>
    <scope>NUCLEOTIDE SEQUENCE [LARGE SCALE GENOMIC DNA]</scope>
    <source>
        <strain evidence="3 4">UAMH 10762</strain>
    </source>
</reference>
<gene>
    <name evidence="3" type="ORF">BAUCODRAFT_318679</name>
</gene>
<dbReference type="eggNOG" id="ENOG502SAIY">
    <property type="taxonomic scope" value="Eukaryota"/>
</dbReference>
<protein>
    <recommendedName>
        <fullName evidence="5">NmrA-like domain-containing protein</fullName>
    </recommendedName>
</protein>
<keyword evidence="2" id="KW-0560">Oxidoreductase</keyword>
<evidence type="ECO:0000313" key="4">
    <source>
        <dbReference type="Proteomes" id="UP000011761"/>
    </source>
</evidence>
<evidence type="ECO:0008006" key="5">
    <source>
        <dbReference type="Google" id="ProtNLM"/>
    </source>
</evidence>
<dbReference type="PANTHER" id="PTHR47706">
    <property type="entry name" value="NMRA-LIKE FAMILY PROTEIN"/>
    <property type="match status" value="1"/>
</dbReference>
<dbReference type="GO" id="GO:0016491">
    <property type="term" value="F:oxidoreductase activity"/>
    <property type="evidence" value="ECO:0007669"/>
    <property type="project" value="UniProtKB-KW"/>
</dbReference>
<dbReference type="HOGENOM" id="CLU_930620_0_0_1"/>
<dbReference type="AlphaFoldDB" id="M2MY55"/>
<dbReference type="KEGG" id="bcom:BAUCODRAFT_318679"/>
<dbReference type="OMA" id="YCRKIWG"/>
<dbReference type="InterPro" id="IPR051609">
    <property type="entry name" value="NmrA/Isoflavone_reductase-like"/>
</dbReference>
<evidence type="ECO:0000313" key="3">
    <source>
        <dbReference type="EMBL" id="EMC91215.1"/>
    </source>
</evidence>
<organism evidence="3 4">
    <name type="scientific">Baudoinia panamericana (strain UAMH 10762)</name>
    <name type="common">Angels' share fungus</name>
    <name type="synonym">Baudoinia compniacensis (strain UAMH 10762)</name>
    <dbReference type="NCBI Taxonomy" id="717646"/>
    <lineage>
        <taxon>Eukaryota</taxon>
        <taxon>Fungi</taxon>
        <taxon>Dikarya</taxon>
        <taxon>Ascomycota</taxon>
        <taxon>Pezizomycotina</taxon>
        <taxon>Dothideomycetes</taxon>
        <taxon>Dothideomycetidae</taxon>
        <taxon>Mycosphaerellales</taxon>
        <taxon>Teratosphaeriaceae</taxon>
        <taxon>Baudoinia</taxon>
    </lineage>
</organism>
<dbReference type="GeneID" id="19111613"/>
<dbReference type="SUPFAM" id="SSF51735">
    <property type="entry name" value="NAD(P)-binding Rossmann-fold domains"/>
    <property type="match status" value="1"/>
</dbReference>
<name>M2MY55_BAUPA</name>
<dbReference type="PANTHER" id="PTHR47706:SF9">
    <property type="entry name" value="NMRA-LIKE DOMAIN-CONTAINING PROTEIN-RELATED"/>
    <property type="match status" value="1"/>
</dbReference>
<dbReference type="RefSeq" id="XP_007681640.1">
    <property type="nucleotide sequence ID" value="XM_007683450.1"/>
</dbReference>
<evidence type="ECO:0000256" key="1">
    <source>
        <dbReference type="ARBA" id="ARBA00022857"/>
    </source>
</evidence>
<evidence type="ECO:0000256" key="2">
    <source>
        <dbReference type="ARBA" id="ARBA00023002"/>
    </source>
</evidence>
<dbReference type="Gene3D" id="3.40.50.720">
    <property type="entry name" value="NAD(P)-binding Rossmann-like Domain"/>
    <property type="match status" value="1"/>
</dbReference>
<dbReference type="EMBL" id="KB445564">
    <property type="protein sequence ID" value="EMC91215.1"/>
    <property type="molecule type" value="Genomic_DNA"/>
</dbReference>
<keyword evidence="4" id="KW-1185">Reference proteome</keyword>
<dbReference type="Proteomes" id="UP000011761">
    <property type="component" value="Unassembled WGS sequence"/>
</dbReference>
<accession>M2MY55</accession>
<dbReference type="InterPro" id="IPR036291">
    <property type="entry name" value="NAD(P)-bd_dom_sf"/>
</dbReference>
<keyword evidence="1" id="KW-0521">NADP</keyword>